<evidence type="ECO:0000256" key="3">
    <source>
        <dbReference type="SAM" id="Phobius"/>
    </source>
</evidence>
<dbReference type="PANTHER" id="PTHR44360">
    <property type="entry name" value="DNAJ HOMOLOG SUBFAMILY B MEMBER 9"/>
    <property type="match status" value="1"/>
</dbReference>
<keyword evidence="1" id="KW-0143">Chaperone</keyword>
<feature type="transmembrane region" description="Helical" evidence="3">
    <location>
        <begin position="7"/>
        <end position="29"/>
    </location>
</feature>
<dbReference type="AlphaFoldDB" id="A0A1E3PSL9"/>
<evidence type="ECO:0000256" key="2">
    <source>
        <dbReference type="SAM" id="MobiDB-lite"/>
    </source>
</evidence>
<dbReference type="OrthoDB" id="436519at2759"/>
<dbReference type="EMBL" id="KV454406">
    <property type="protein sequence ID" value="ODQ68254.1"/>
    <property type="molecule type" value="Genomic_DNA"/>
</dbReference>
<dbReference type="GO" id="GO:0005783">
    <property type="term" value="C:endoplasmic reticulum"/>
    <property type="evidence" value="ECO:0007669"/>
    <property type="project" value="TreeGrafter"/>
</dbReference>
<evidence type="ECO:0000313" key="5">
    <source>
        <dbReference type="EMBL" id="ODQ68254.1"/>
    </source>
</evidence>
<organism evidence="5 6">
    <name type="scientific">Nadsonia fulvescens var. elongata DSM 6958</name>
    <dbReference type="NCBI Taxonomy" id="857566"/>
    <lineage>
        <taxon>Eukaryota</taxon>
        <taxon>Fungi</taxon>
        <taxon>Dikarya</taxon>
        <taxon>Ascomycota</taxon>
        <taxon>Saccharomycotina</taxon>
        <taxon>Dipodascomycetes</taxon>
        <taxon>Dipodascales</taxon>
        <taxon>Dipodascales incertae sedis</taxon>
        <taxon>Nadsonia</taxon>
    </lineage>
</organism>
<protein>
    <recommendedName>
        <fullName evidence="4">J domain-containing protein</fullName>
    </recommendedName>
</protein>
<dbReference type="SMART" id="SM00271">
    <property type="entry name" value="DnaJ"/>
    <property type="match status" value="1"/>
</dbReference>
<dbReference type="InterPro" id="IPR051948">
    <property type="entry name" value="Hsp70_co-chaperone_J-domain"/>
</dbReference>
<sequence>MVNSQLIYISWFFLPTVATKAILFTYYKVTIAVDDPVPQPGSAQYVKDYRRVLIIVLTMMSIFQIVESFWNVLYSPSSELSYNQSWYSLLGVKSDVDGKTLKKVYRKLSVQYHPDKITLGQDTAAAERRWIEISEVSRFLTDPVLKFGYDKFGPQIKSWLGNDNNAVKFGTPGEILMFGMRKTMNSYYILSLVGMLITWGLGIAQGGKYFRWLIFASQALLEYYLLIRASPVAFFSRWNIQTYQVIQILRNISLALFISLSQLSPLLLQLLGTSEQEQAQLRQKEVNIDELLQLTNIIQAEIRFSNKQELEPFANGQDLERLIQVAEQDRVQAKLIHDPEIRLAIGEFQDASAVAVHTTSTTTANPGQYASTDMLAKDPPLAKSTGIKKNAIKNTRRNADNSHVKKL</sequence>
<feature type="domain" description="J" evidence="4">
    <location>
        <begin position="85"/>
        <end position="153"/>
    </location>
</feature>
<keyword evidence="3" id="KW-0472">Membrane</keyword>
<feature type="transmembrane region" description="Helical" evidence="3">
    <location>
        <begin position="186"/>
        <end position="203"/>
    </location>
</feature>
<dbReference type="STRING" id="857566.A0A1E3PSL9"/>
<keyword evidence="6" id="KW-1185">Reference proteome</keyword>
<keyword evidence="3" id="KW-1133">Transmembrane helix</keyword>
<dbReference type="Gene3D" id="1.10.287.110">
    <property type="entry name" value="DnaJ domain"/>
    <property type="match status" value="1"/>
</dbReference>
<dbReference type="GO" id="GO:0051787">
    <property type="term" value="F:misfolded protein binding"/>
    <property type="evidence" value="ECO:0007669"/>
    <property type="project" value="TreeGrafter"/>
</dbReference>
<feature type="transmembrane region" description="Helical" evidence="3">
    <location>
        <begin position="49"/>
        <end position="73"/>
    </location>
</feature>
<dbReference type="InterPro" id="IPR001623">
    <property type="entry name" value="DnaJ_domain"/>
</dbReference>
<dbReference type="InterPro" id="IPR036869">
    <property type="entry name" value="J_dom_sf"/>
</dbReference>
<name>A0A1E3PSL9_9ASCO</name>
<dbReference type="GO" id="GO:0051087">
    <property type="term" value="F:protein-folding chaperone binding"/>
    <property type="evidence" value="ECO:0007669"/>
    <property type="project" value="TreeGrafter"/>
</dbReference>
<proteinExistence type="predicted"/>
<dbReference type="PRINTS" id="PR00625">
    <property type="entry name" value="JDOMAIN"/>
</dbReference>
<keyword evidence="3" id="KW-0812">Transmembrane</keyword>
<dbReference type="PANTHER" id="PTHR44360:SF1">
    <property type="entry name" value="DNAJ HOMOLOG SUBFAMILY B MEMBER 9"/>
    <property type="match status" value="1"/>
</dbReference>
<evidence type="ECO:0000259" key="4">
    <source>
        <dbReference type="PROSITE" id="PS50076"/>
    </source>
</evidence>
<gene>
    <name evidence="5" type="ORF">NADFUDRAFT_81275</name>
</gene>
<dbReference type="GO" id="GO:0036503">
    <property type="term" value="P:ERAD pathway"/>
    <property type="evidence" value="ECO:0007669"/>
    <property type="project" value="TreeGrafter"/>
</dbReference>
<evidence type="ECO:0000256" key="1">
    <source>
        <dbReference type="ARBA" id="ARBA00023186"/>
    </source>
</evidence>
<feature type="region of interest" description="Disordered" evidence="2">
    <location>
        <begin position="365"/>
        <end position="384"/>
    </location>
</feature>
<dbReference type="SUPFAM" id="SSF46565">
    <property type="entry name" value="Chaperone J-domain"/>
    <property type="match status" value="1"/>
</dbReference>
<accession>A0A1E3PSL9</accession>
<dbReference type="CDD" id="cd06257">
    <property type="entry name" value="DnaJ"/>
    <property type="match status" value="1"/>
</dbReference>
<dbReference type="Pfam" id="PF00226">
    <property type="entry name" value="DnaJ"/>
    <property type="match status" value="1"/>
</dbReference>
<evidence type="ECO:0000313" key="6">
    <source>
        <dbReference type="Proteomes" id="UP000095009"/>
    </source>
</evidence>
<reference evidence="5 6" key="1">
    <citation type="journal article" date="2016" name="Proc. Natl. Acad. Sci. U.S.A.">
        <title>Comparative genomics of biotechnologically important yeasts.</title>
        <authorList>
            <person name="Riley R."/>
            <person name="Haridas S."/>
            <person name="Wolfe K.H."/>
            <person name="Lopes M.R."/>
            <person name="Hittinger C.T."/>
            <person name="Goeker M."/>
            <person name="Salamov A.A."/>
            <person name="Wisecaver J.H."/>
            <person name="Long T.M."/>
            <person name="Calvey C.H."/>
            <person name="Aerts A.L."/>
            <person name="Barry K.W."/>
            <person name="Choi C."/>
            <person name="Clum A."/>
            <person name="Coughlan A.Y."/>
            <person name="Deshpande S."/>
            <person name="Douglass A.P."/>
            <person name="Hanson S.J."/>
            <person name="Klenk H.-P."/>
            <person name="LaButti K.M."/>
            <person name="Lapidus A."/>
            <person name="Lindquist E.A."/>
            <person name="Lipzen A.M."/>
            <person name="Meier-Kolthoff J.P."/>
            <person name="Ohm R.A."/>
            <person name="Otillar R.P."/>
            <person name="Pangilinan J.L."/>
            <person name="Peng Y."/>
            <person name="Rokas A."/>
            <person name="Rosa C.A."/>
            <person name="Scheuner C."/>
            <person name="Sibirny A.A."/>
            <person name="Slot J.C."/>
            <person name="Stielow J.B."/>
            <person name="Sun H."/>
            <person name="Kurtzman C.P."/>
            <person name="Blackwell M."/>
            <person name="Grigoriev I.V."/>
            <person name="Jeffries T.W."/>
        </authorList>
    </citation>
    <scope>NUCLEOTIDE SEQUENCE [LARGE SCALE GENOMIC DNA]</scope>
    <source>
        <strain evidence="5 6">DSM 6958</strain>
    </source>
</reference>
<dbReference type="Proteomes" id="UP000095009">
    <property type="component" value="Unassembled WGS sequence"/>
</dbReference>
<dbReference type="PROSITE" id="PS50076">
    <property type="entry name" value="DNAJ_2"/>
    <property type="match status" value="1"/>
</dbReference>